<dbReference type="GO" id="GO:0050729">
    <property type="term" value="P:positive regulation of inflammatory response"/>
    <property type="evidence" value="ECO:0007669"/>
    <property type="project" value="Ensembl"/>
</dbReference>
<dbReference type="PROSITE" id="PS50011">
    <property type="entry name" value="PROTEIN_KINASE_DOM"/>
    <property type="match status" value="1"/>
</dbReference>
<dbReference type="InterPro" id="IPR000073">
    <property type="entry name" value="AB_hydrolase_1"/>
</dbReference>
<dbReference type="GO" id="GO:1900119">
    <property type="term" value="P:positive regulation of execution phase of apoptosis"/>
    <property type="evidence" value="ECO:0007669"/>
    <property type="project" value="Ensembl"/>
</dbReference>
<dbReference type="GO" id="GO:0043124">
    <property type="term" value="P:negative regulation of canonical NF-kappaB signal transduction"/>
    <property type="evidence" value="ECO:0007669"/>
    <property type="project" value="Ensembl"/>
</dbReference>
<dbReference type="GO" id="GO:0032757">
    <property type="term" value="P:positive regulation of interleukin-8 production"/>
    <property type="evidence" value="ECO:0007669"/>
    <property type="project" value="Ensembl"/>
</dbReference>
<gene>
    <name evidence="3" type="primary">RIPK1</name>
</gene>
<dbReference type="GO" id="GO:0005739">
    <property type="term" value="C:mitochondrion"/>
    <property type="evidence" value="ECO:0007669"/>
    <property type="project" value="Ensembl"/>
</dbReference>
<dbReference type="GO" id="GO:0030163">
    <property type="term" value="P:protein catabolic process"/>
    <property type="evidence" value="ECO:0007669"/>
    <property type="project" value="Ensembl"/>
</dbReference>
<dbReference type="GO" id="GO:1903265">
    <property type="term" value="P:positive regulation of tumor necrosis factor-mediated signaling pathway"/>
    <property type="evidence" value="ECO:0007669"/>
    <property type="project" value="Ensembl"/>
</dbReference>
<accession>A0A8I5NJE1</accession>
<dbReference type="Ensembl" id="ENSPANT00000062540.1">
    <property type="protein sequence ID" value="ENSPANP00000052677.1"/>
    <property type="gene ID" value="ENSPANG00000024400.3"/>
</dbReference>
<feature type="region of interest" description="Disordered" evidence="1">
    <location>
        <begin position="329"/>
        <end position="351"/>
    </location>
</feature>
<dbReference type="GO" id="GO:0097191">
    <property type="term" value="P:extrinsic apoptotic signaling pathway"/>
    <property type="evidence" value="ECO:0007669"/>
    <property type="project" value="Ensembl"/>
</dbReference>
<evidence type="ECO:0000313" key="4">
    <source>
        <dbReference type="Proteomes" id="UP000028761"/>
    </source>
</evidence>
<evidence type="ECO:0000256" key="1">
    <source>
        <dbReference type="SAM" id="MobiDB-lite"/>
    </source>
</evidence>
<dbReference type="Pfam" id="PF07714">
    <property type="entry name" value="PK_Tyr_Ser-Thr"/>
    <property type="match status" value="1"/>
</dbReference>
<dbReference type="GO" id="GO:0071363">
    <property type="term" value="P:cellular response to growth factor stimulus"/>
    <property type="evidence" value="ECO:0007669"/>
    <property type="project" value="Ensembl"/>
</dbReference>
<dbReference type="GO" id="GO:0070231">
    <property type="term" value="P:T cell apoptotic process"/>
    <property type="evidence" value="ECO:0007669"/>
    <property type="project" value="Ensembl"/>
</dbReference>
<dbReference type="GO" id="GO:0005123">
    <property type="term" value="F:death receptor binding"/>
    <property type="evidence" value="ECO:0007669"/>
    <property type="project" value="Ensembl"/>
</dbReference>
<dbReference type="GO" id="GO:0032760">
    <property type="term" value="P:positive regulation of tumor necrosis factor production"/>
    <property type="evidence" value="ECO:0007669"/>
    <property type="project" value="Ensembl"/>
</dbReference>
<dbReference type="InterPro" id="IPR000719">
    <property type="entry name" value="Prot_kinase_dom"/>
</dbReference>
<dbReference type="Proteomes" id="UP000028761">
    <property type="component" value="Chromosome 6"/>
</dbReference>
<dbReference type="GO" id="GO:0007249">
    <property type="term" value="P:canonical NF-kappaB signal transduction"/>
    <property type="evidence" value="ECO:0007669"/>
    <property type="project" value="Ensembl"/>
</dbReference>
<evidence type="ECO:0000259" key="2">
    <source>
        <dbReference type="PROSITE" id="PS50011"/>
    </source>
</evidence>
<proteinExistence type="predicted"/>
<feature type="compositionally biased region" description="Polar residues" evidence="1">
    <location>
        <begin position="331"/>
        <end position="348"/>
    </location>
</feature>
<organism evidence="3 4">
    <name type="scientific">Papio anubis</name>
    <name type="common">Olive baboon</name>
    <dbReference type="NCBI Taxonomy" id="9555"/>
    <lineage>
        <taxon>Eukaryota</taxon>
        <taxon>Metazoa</taxon>
        <taxon>Chordata</taxon>
        <taxon>Craniata</taxon>
        <taxon>Vertebrata</taxon>
        <taxon>Euteleostomi</taxon>
        <taxon>Mammalia</taxon>
        <taxon>Eutheria</taxon>
        <taxon>Euarchontoglires</taxon>
        <taxon>Primates</taxon>
        <taxon>Haplorrhini</taxon>
        <taxon>Catarrhini</taxon>
        <taxon>Cercopithecidae</taxon>
        <taxon>Cercopithecinae</taxon>
        <taxon>Papio</taxon>
    </lineage>
</organism>
<dbReference type="GO" id="GO:0070105">
    <property type="term" value="P:positive regulation of interleukin-6-mediated signaling pathway"/>
    <property type="evidence" value="ECO:0007669"/>
    <property type="project" value="Ensembl"/>
</dbReference>
<reference evidence="3" key="2">
    <citation type="submission" date="2025-08" db="UniProtKB">
        <authorList>
            <consortium name="Ensembl"/>
        </authorList>
    </citation>
    <scope>IDENTIFICATION</scope>
</reference>
<dbReference type="InterPro" id="IPR011009">
    <property type="entry name" value="Kinase-like_dom_sf"/>
</dbReference>
<dbReference type="GO" id="GO:2001238">
    <property type="term" value="P:positive regulation of extrinsic apoptotic signaling pathway"/>
    <property type="evidence" value="ECO:0007669"/>
    <property type="project" value="Ensembl"/>
</dbReference>
<dbReference type="InterPro" id="IPR008271">
    <property type="entry name" value="Ser/Thr_kinase_AS"/>
</dbReference>
<sequence>MQPDMSLNVIKMKSSDFLESAELDSGGFGKVSLCFHRTQGFVIMKTVYKGPNCSEHNEALLEEAKMMNRLRHSRVVKLLGVIIEEGNYSLVMEYMEKGNLMHVLKAEMSTPLSVKGRIIVEIIEGMCYLHGKGVIHKDLKPENILVDDDFHIKIADLGLASFKMWSKLSKEEHNELKEVDSTSKKNGGTLYYMAPEHLNDVNAKPTEKSDVYSFAVVLWAIFANKEPYENAICEQQLIMCIKSGNRPDVNAIIEYCPREIISLMKLCWEANPEARPTFPGIEEKFRPFYLSQLEESVEEDVKSLKKEYSNQNAVVKRMQSLQLDCVAVPPSRSNSATEQPGSLHSSQGLGMGPVEESWFAPSLEHQQEENEPSLQSKLQEEANYHLYGSRMDRQMKQQPRQNVAYNREEERRRRVSHDPFAQQRPYENFQNTEVKGTAYSSAASHGNAVPQPSGLSSQPQVPYRNNVLYSSHGFGTRPLDPGTAGPRVWYGPIPSPMSSLYKIPVPETNYVGNTPTMPFTSLPLTDESIKYAIYNSTGIQIGAYNYMEVGGTSSSLLDSTNMNFKEEPASKYQAIFGSGETDFGPQLKNLNKKLFTVVAWDPRGYGHSRPPDRDFPADFFERDAKDAVDLMKALKFKKVSLLGWSDGGITALIAAAKYPSYIHKMVIWGANAYVTDEDSMIYEGIRDVSKWSERTRKPLEALYGYDYFARTCEKWVDGIRQFKHLPDGNICRHLLPQVQCPTLIVHGEKDPLVPRFHADFIHEHVKGSRLHLMPEGKHNLHLRFANEFNRLAEGFLQ</sequence>
<dbReference type="GO" id="GO:1990000">
    <property type="term" value="P:amyloid fibril formation"/>
    <property type="evidence" value="ECO:0007669"/>
    <property type="project" value="Ensembl"/>
</dbReference>
<dbReference type="SMART" id="SM00220">
    <property type="entry name" value="S_TKc"/>
    <property type="match status" value="1"/>
</dbReference>
<dbReference type="GO" id="GO:2000377">
    <property type="term" value="P:regulation of reactive oxygen species metabolic process"/>
    <property type="evidence" value="ECO:0007669"/>
    <property type="project" value="Ensembl"/>
</dbReference>
<dbReference type="SUPFAM" id="SSF56112">
    <property type="entry name" value="Protein kinase-like (PK-like)"/>
    <property type="match status" value="1"/>
</dbReference>
<dbReference type="GO" id="GO:0060546">
    <property type="term" value="P:negative regulation of necroptotic process"/>
    <property type="evidence" value="ECO:0007669"/>
    <property type="project" value="Ensembl"/>
</dbReference>
<dbReference type="GeneTree" id="ENSGT00940000159347"/>
<dbReference type="GO" id="GO:0071356">
    <property type="term" value="P:cellular response to tumor necrosis factor"/>
    <property type="evidence" value="ECO:0007669"/>
    <property type="project" value="Ensembl"/>
</dbReference>
<dbReference type="InterPro" id="IPR001245">
    <property type="entry name" value="Ser-Thr/Tyr_kinase_cat_dom"/>
</dbReference>
<dbReference type="GO" id="GO:0031625">
    <property type="term" value="F:ubiquitin protein ligase binding"/>
    <property type="evidence" value="ECO:0007669"/>
    <property type="project" value="Ensembl"/>
</dbReference>
<keyword evidence="4" id="KW-1185">Reference proteome</keyword>
<dbReference type="GO" id="GO:0031264">
    <property type="term" value="C:death-inducing signaling complex"/>
    <property type="evidence" value="ECO:0007669"/>
    <property type="project" value="Ensembl"/>
</dbReference>
<dbReference type="AlphaFoldDB" id="A0A8I5NJE1"/>
<dbReference type="Gene3D" id="3.40.50.1820">
    <property type="entry name" value="alpha/beta hydrolase"/>
    <property type="match status" value="1"/>
</dbReference>
<dbReference type="FunFam" id="1.10.510.10:FF:000472">
    <property type="entry name" value="Receptor interacting serine/threonine kinase 1"/>
    <property type="match status" value="1"/>
</dbReference>
<dbReference type="GO" id="GO:0017171">
    <property type="term" value="F:serine hydrolase activity"/>
    <property type="evidence" value="ECO:0007669"/>
    <property type="project" value="TreeGrafter"/>
</dbReference>
<dbReference type="GO" id="GO:0097527">
    <property type="term" value="P:necroptotic signaling pathway"/>
    <property type="evidence" value="ECO:0007669"/>
    <property type="project" value="Ensembl"/>
</dbReference>
<evidence type="ECO:0000313" key="3">
    <source>
        <dbReference type="Ensembl" id="ENSPANP00000052677.1"/>
    </source>
</evidence>
<dbReference type="CDD" id="cd14027">
    <property type="entry name" value="STKc_RIP1"/>
    <property type="match status" value="1"/>
</dbReference>
<dbReference type="GO" id="GO:0044877">
    <property type="term" value="F:protein-containing complex binding"/>
    <property type="evidence" value="ECO:0007669"/>
    <property type="project" value="Ensembl"/>
</dbReference>
<dbReference type="GO" id="GO:0045651">
    <property type="term" value="P:positive regulation of macrophage differentiation"/>
    <property type="evidence" value="ECO:0007669"/>
    <property type="project" value="Ensembl"/>
</dbReference>
<dbReference type="SUPFAM" id="SSF53474">
    <property type="entry name" value="alpha/beta-Hydrolases"/>
    <property type="match status" value="1"/>
</dbReference>
<dbReference type="GO" id="GO:2001240">
    <property type="term" value="P:negative regulation of extrinsic apoptotic signaling pathway in absence of ligand"/>
    <property type="evidence" value="ECO:0007669"/>
    <property type="project" value="Ensembl"/>
</dbReference>
<dbReference type="GO" id="GO:0045944">
    <property type="term" value="P:positive regulation of transcription by RNA polymerase II"/>
    <property type="evidence" value="ECO:0007669"/>
    <property type="project" value="Ensembl"/>
</dbReference>
<dbReference type="GO" id="GO:0060545">
    <property type="term" value="P:positive regulation of necroptotic process"/>
    <property type="evidence" value="ECO:0007669"/>
    <property type="project" value="Ensembl"/>
</dbReference>
<reference evidence="3 4" key="1">
    <citation type="submission" date="2012-03" db="EMBL/GenBank/DDBJ databases">
        <title>Whole Genome Assembly of Papio anubis.</title>
        <authorList>
            <person name="Liu Y.L."/>
            <person name="Abraham K.A."/>
            <person name="Akbar H.A."/>
            <person name="Ali S.A."/>
            <person name="Anosike U.A."/>
            <person name="Aqrawi P.A."/>
            <person name="Arias F.A."/>
            <person name="Attaway T.A."/>
            <person name="Awwad R.A."/>
            <person name="Babu C.B."/>
            <person name="Bandaranaike D.B."/>
            <person name="Battles P.B."/>
            <person name="Bell A.B."/>
            <person name="Beltran B.B."/>
            <person name="Berhane-Mersha D.B."/>
            <person name="Bess C.B."/>
            <person name="Bickham C.B."/>
            <person name="Bolden T.B."/>
            <person name="Carter K.C."/>
            <person name="Chau D.C."/>
            <person name="Chavez A.C."/>
            <person name="Clerc-Blankenburg K.C."/>
            <person name="Coyle M.C."/>
            <person name="Dao M.D."/>
            <person name="Davila M.L.D."/>
            <person name="Davy-Carroll L.D."/>
            <person name="Denson S.D."/>
            <person name="Dinh H.D."/>
            <person name="Fernandez S.F."/>
            <person name="Fernando P.F."/>
            <person name="Forbes L.F."/>
            <person name="Francis C.F."/>
            <person name="Francisco L.F."/>
            <person name="Fu Q.F."/>
            <person name="Garcia-Iii R.G."/>
            <person name="Garrett T.G."/>
            <person name="Gross S.G."/>
            <person name="Gubbala S.G."/>
            <person name="Hirani K.H."/>
            <person name="Hogues M.H."/>
            <person name="Hollins B.H."/>
            <person name="Jackson L.J."/>
            <person name="Javaid M.J."/>
            <person name="Jhangiani S.J."/>
            <person name="Johnson A.J."/>
            <person name="Johnson B.J."/>
            <person name="Jones J.J."/>
            <person name="Joshi V.J."/>
            <person name="Kalu J.K."/>
            <person name="Khan N.K."/>
            <person name="Korchina V.K."/>
            <person name="Kovar C.K."/>
            <person name="Lago L.L."/>
            <person name="Lara F.L."/>
            <person name="Le T.-K.L."/>
            <person name="Lee S.L."/>
            <person name="Legall-Iii F.L."/>
            <person name="Lemon S.L."/>
            <person name="Liu J.L."/>
            <person name="Liu Y.-S.L."/>
            <person name="Liyanage D.L."/>
            <person name="Lopez J.L."/>
            <person name="Lorensuhewa L.L."/>
            <person name="Mata R.M."/>
            <person name="Mathew T.M."/>
            <person name="Mercado C.M."/>
            <person name="Mercado I.M."/>
            <person name="Morales K.M."/>
            <person name="Morgan M.M."/>
            <person name="Munidasa M.M."/>
            <person name="Ngo D.N."/>
            <person name="Nguyen L.N."/>
            <person name="Nguyen T.N."/>
            <person name="Nguyen N.N."/>
            <person name="Obregon M.O."/>
            <person name="Okwuonu G.O."/>
            <person name="Ongeri F.O."/>
            <person name="Onwere C.O."/>
            <person name="Osifeso I.O."/>
            <person name="Parra A.P."/>
            <person name="Patil S.P."/>
            <person name="Perez A.P."/>
            <person name="Perez Y.P."/>
            <person name="Pham C.P."/>
            <person name="Pu L.-L.P."/>
            <person name="Puazo M.P."/>
            <person name="Quiroz J.Q."/>
            <person name="Rouhana J.R."/>
            <person name="Ruiz M.R."/>
            <person name="Ruiz S.-J.R."/>
            <person name="Saada N.S."/>
            <person name="Santibanez J.S."/>
            <person name="Scheel M.S."/>
            <person name="Schneider B.S."/>
            <person name="Simmons D.S."/>
            <person name="Sisson I.S."/>
            <person name="Tang L.-Y.T."/>
            <person name="Thornton R.T."/>
            <person name="Tisius J.T."/>
            <person name="Toledanes G.T."/>
            <person name="Trejos Z.T."/>
            <person name="Usmani K.U."/>
            <person name="Varghese R.V."/>
            <person name="Vattathil S.V."/>
            <person name="Vee V.V."/>
            <person name="Walker D.W."/>
            <person name="Weissenberger G.W."/>
            <person name="White C.W."/>
            <person name="Williams A.W."/>
            <person name="Woodworth J.W."/>
            <person name="Wright R.W."/>
            <person name="Zhu Y.Z."/>
            <person name="Han Y.H."/>
            <person name="Newsham I.N."/>
            <person name="Nazareth L.N."/>
            <person name="Worley K.W."/>
            <person name="Muzny D.M."/>
            <person name="Rogers J.R."/>
            <person name="Gibbs R.G."/>
        </authorList>
    </citation>
    <scope>NUCLEOTIDE SEQUENCE [LARGE SCALE GENOMIC DNA]</scope>
</reference>
<dbReference type="GO" id="GO:0035591">
    <property type="term" value="F:signaling adaptor activity"/>
    <property type="evidence" value="ECO:0007669"/>
    <property type="project" value="Ensembl"/>
</dbReference>
<dbReference type="GO" id="GO:0046330">
    <property type="term" value="P:positive regulation of JNK cascade"/>
    <property type="evidence" value="ECO:0007669"/>
    <property type="project" value="Ensembl"/>
</dbReference>
<dbReference type="InterPro" id="IPR029058">
    <property type="entry name" value="AB_hydrolase_fold"/>
</dbReference>
<dbReference type="GO" id="GO:0043235">
    <property type="term" value="C:receptor complex"/>
    <property type="evidence" value="ECO:0007669"/>
    <property type="project" value="Ensembl"/>
</dbReference>
<dbReference type="GO" id="GO:0070301">
    <property type="term" value="P:cellular response to hydrogen peroxide"/>
    <property type="evidence" value="ECO:0007669"/>
    <property type="project" value="Ensembl"/>
</dbReference>
<dbReference type="GO" id="GO:1901026">
    <property type="term" value="P:ripoptosome assembly involved in necroptotic process"/>
    <property type="evidence" value="ECO:0007669"/>
    <property type="project" value="Ensembl"/>
</dbReference>
<feature type="region of interest" description="Disordered" evidence="1">
    <location>
        <begin position="390"/>
        <end position="417"/>
    </location>
</feature>
<reference evidence="3" key="3">
    <citation type="submission" date="2025-09" db="UniProtKB">
        <authorList>
            <consortium name="Ensembl"/>
        </authorList>
    </citation>
    <scope>IDENTIFICATION</scope>
</reference>
<feature type="domain" description="Protein kinase" evidence="2">
    <location>
        <begin position="17"/>
        <end position="289"/>
    </location>
</feature>
<dbReference type="GO" id="GO:0042803">
    <property type="term" value="F:protein homodimerization activity"/>
    <property type="evidence" value="ECO:0007669"/>
    <property type="project" value="Ensembl"/>
</dbReference>
<dbReference type="PANTHER" id="PTHR46331">
    <property type="entry name" value="VALACYCLOVIR HYDROLASE"/>
    <property type="match status" value="1"/>
</dbReference>
<feature type="region of interest" description="Disordered" evidence="1">
    <location>
        <begin position="438"/>
        <end position="462"/>
    </location>
</feature>
<dbReference type="GO" id="GO:0097342">
    <property type="term" value="C:ripoptosome"/>
    <property type="evidence" value="ECO:0007669"/>
    <property type="project" value="Ensembl"/>
</dbReference>
<dbReference type="Pfam" id="PF00561">
    <property type="entry name" value="Abhydrolase_1"/>
    <property type="match status" value="1"/>
</dbReference>
<dbReference type="GO" id="GO:1903800">
    <property type="term" value="P:positive regulation of miRNA processing"/>
    <property type="evidence" value="ECO:0007669"/>
    <property type="project" value="Ensembl"/>
</dbReference>
<protein>
    <submittedName>
        <fullName evidence="3">Receptor interacting serine/threonine kinase 1</fullName>
    </submittedName>
</protein>
<dbReference type="Gene3D" id="1.10.510.10">
    <property type="entry name" value="Transferase(Phosphotransferase) domain 1"/>
    <property type="match status" value="1"/>
</dbReference>
<dbReference type="GO" id="GO:0043123">
    <property type="term" value="P:positive regulation of canonical NF-kappaB signal transduction"/>
    <property type="evidence" value="ECO:0007669"/>
    <property type="project" value="Ensembl"/>
</dbReference>
<dbReference type="GO" id="GO:0070513">
    <property type="term" value="F:death domain binding"/>
    <property type="evidence" value="ECO:0007669"/>
    <property type="project" value="Ensembl"/>
</dbReference>
<dbReference type="PROSITE" id="PS00108">
    <property type="entry name" value="PROTEIN_KINASE_ST"/>
    <property type="match status" value="1"/>
</dbReference>
<dbReference type="PRINTS" id="PR00109">
    <property type="entry name" value="TYRKINASE"/>
</dbReference>
<dbReference type="GO" id="GO:0005524">
    <property type="term" value="F:ATP binding"/>
    <property type="evidence" value="ECO:0007669"/>
    <property type="project" value="InterPro"/>
</dbReference>
<dbReference type="GO" id="GO:0042327">
    <property type="term" value="P:positive regulation of phosphorylation"/>
    <property type="evidence" value="ECO:0007669"/>
    <property type="project" value="Ensembl"/>
</dbReference>
<dbReference type="PANTHER" id="PTHR46331:SF2">
    <property type="entry name" value="VALACYCLOVIR HYDROLASE"/>
    <property type="match status" value="1"/>
</dbReference>
<dbReference type="GO" id="GO:0004674">
    <property type="term" value="F:protein serine/threonine kinase activity"/>
    <property type="evidence" value="ECO:0007669"/>
    <property type="project" value="Ensembl"/>
</dbReference>
<name>A0A8I5NJE1_PAPAN</name>